<reference evidence="3" key="1">
    <citation type="submission" date="2017-09" db="EMBL/GenBank/DDBJ databases">
        <title>Depth-based differentiation of microbial function through sediment-hosted aquifers and enrichment of novel symbionts in the deep terrestrial subsurface.</title>
        <authorList>
            <person name="Probst A.J."/>
            <person name="Ladd B."/>
            <person name="Jarett J.K."/>
            <person name="Geller-Mcgrath D.E."/>
            <person name="Sieber C.M.K."/>
            <person name="Emerson J.B."/>
            <person name="Anantharaman K."/>
            <person name="Thomas B.C."/>
            <person name="Malmstrom R."/>
            <person name="Stieglmeier M."/>
            <person name="Klingl A."/>
            <person name="Woyke T."/>
            <person name="Ryan C.M."/>
            <person name="Banfield J.F."/>
        </authorList>
    </citation>
    <scope>NUCLEOTIDE SEQUENCE [LARGE SCALE GENOMIC DNA]</scope>
</reference>
<sequence length="384" mass="44106">MGNQIELKKLKVAIVHDFLMQVGGAEKILESFVELFPQAEVFTMVADQKNITNILPHQKVHLSFLQNIPGNPKNYKLYLGLMPMATQSFDLSEFDLVLSNTSAFVKGVITDTKKTVHICYLNTPTRYLWDITDFYLKTAVPRYAVPFVKLLLPYLRRWDQKAATRPDYIIANSRTIAKRTKRVYKREADTYIFPFANIKKFDSHNLTSKEYYLLAGRLVPYKRNDIVIEAFNILHLPLHVVGTGYDEERLKKLNTNPRTQFFGRLSDAQLVKQYQECRAYIFPALEDFGITPVEAMAAGRPVIAFGQGGATETVVAGKTGLFFKHQTKEDVVDAVTRFQSMRFNSHNIRIHALQFSRERFKKEIEAFILKVLLSNQKRSNHGSV</sequence>
<dbReference type="PANTHER" id="PTHR45947">
    <property type="entry name" value="SULFOQUINOVOSYL TRANSFERASE SQD2"/>
    <property type="match status" value="1"/>
</dbReference>
<feature type="domain" description="Glycosyl transferase family 1" evidence="1">
    <location>
        <begin position="201"/>
        <end position="342"/>
    </location>
</feature>
<dbReference type="EMBL" id="PEZX01000031">
    <property type="protein sequence ID" value="PIS06871.1"/>
    <property type="molecule type" value="Genomic_DNA"/>
</dbReference>
<organism evidence="2 3">
    <name type="scientific">Candidatus Berkelbacteria bacterium CG10_big_fil_rev_8_21_14_0_10_43_14</name>
    <dbReference type="NCBI Taxonomy" id="1974515"/>
    <lineage>
        <taxon>Bacteria</taxon>
        <taxon>Candidatus Berkelbacteria</taxon>
    </lineage>
</organism>
<keyword evidence="2" id="KW-0808">Transferase</keyword>
<gene>
    <name evidence="2" type="ORF">COT79_02250</name>
</gene>
<dbReference type="SUPFAM" id="SSF53756">
    <property type="entry name" value="UDP-Glycosyltransferase/glycogen phosphorylase"/>
    <property type="match status" value="1"/>
</dbReference>
<dbReference type="InterPro" id="IPR001296">
    <property type="entry name" value="Glyco_trans_1"/>
</dbReference>
<evidence type="ECO:0000259" key="1">
    <source>
        <dbReference type="Pfam" id="PF00534"/>
    </source>
</evidence>
<accession>A0A2M6RA58</accession>
<dbReference type="AlphaFoldDB" id="A0A2M6RA58"/>
<dbReference type="GO" id="GO:0016757">
    <property type="term" value="F:glycosyltransferase activity"/>
    <property type="evidence" value="ECO:0007669"/>
    <property type="project" value="InterPro"/>
</dbReference>
<evidence type="ECO:0000313" key="3">
    <source>
        <dbReference type="Proteomes" id="UP000231162"/>
    </source>
</evidence>
<proteinExistence type="predicted"/>
<dbReference type="Gene3D" id="3.40.50.2000">
    <property type="entry name" value="Glycogen Phosphorylase B"/>
    <property type="match status" value="2"/>
</dbReference>
<dbReference type="InterPro" id="IPR050194">
    <property type="entry name" value="Glycosyltransferase_grp1"/>
</dbReference>
<dbReference type="PANTHER" id="PTHR45947:SF3">
    <property type="entry name" value="SULFOQUINOVOSYL TRANSFERASE SQD2"/>
    <property type="match status" value="1"/>
</dbReference>
<evidence type="ECO:0000313" key="2">
    <source>
        <dbReference type="EMBL" id="PIS06871.1"/>
    </source>
</evidence>
<protein>
    <submittedName>
        <fullName evidence="2">Glycosyltransferase family 4 protein</fullName>
    </submittedName>
</protein>
<comment type="caution">
    <text evidence="2">The sequence shown here is derived from an EMBL/GenBank/DDBJ whole genome shotgun (WGS) entry which is preliminary data.</text>
</comment>
<dbReference type="Proteomes" id="UP000231162">
    <property type="component" value="Unassembled WGS sequence"/>
</dbReference>
<name>A0A2M6RA58_9BACT</name>
<dbReference type="Pfam" id="PF00534">
    <property type="entry name" value="Glycos_transf_1"/>
    <property type="match status" value="1"/>
</dbReference>